<reference evidence="2 3" key="2">
    <citation type="submission" date="2018-06" db="EMBL/GenBank/DDBJ databases">
        <title>Sequencing of bacterial isolates from soil warming experiment in Harvard Forest, Massachusetts, USA.</title>
        <authorList>
            <person name="Deangelis K.PhD."/>
        </authorList>
    </citation>
    <scope>NUCLEOTIDE SEQUENCE [LARGE SCALE GENOMIC DNA]</scope>
    <source>
        <strain evidence="2 3">GAS496</strain>
    </source>
</reference>
<dbReference type="AlphaFoldDB" id="A0A318HG64"/>
<accession>A0A318HG64</accession>
<evidence type="ECO:0000313" key="3">
    <source>
        <dbReference type="Proteomes" id="UP000247781"/>
    </source>
</evidence>
<keyword evidence="3" id="KW-1185">Reference proteome</keyword>
<keyword evidence="1" id="KW-0472">Membrane</keyword>
<keyword evidence="1" id="KW-1133">Transmembrane helix</keyword>
<evidence type="ECO:0000256" key="1">
    <source>
        <dbReference type="SAM" id="Phobius"/>
    </source>
</evidence>
<sequence>MAGDTKRSKDGAATGARAVRALGAGPRSKIPWVIGAVVVVLAAALVVFIVVGHHPKSTNAGAPQIDTNAALLASTAGQAGGEPVDGIQAGSMEQVAFHIHAHLAIYVNGQQKLVPYGIGIVPPYRLQKSDSGPFVGGGSKFYWLHTHDETGIIHIESPQKRTFTLGDLFDLWHQPLGPTQVGPATGQVVALVNNHPVSGDPRAIPLGAHDVIQLNVGTPEPFHDYTFPNGQ</sequence>
<evidence type="ECO:0000313" key="2">
    <source>
        <dbReference type="EMBL" id="PXX06247.1"/>
    </source>
</evidence>
<proteinExistence type="predicted"/>
<name>A0A318HG64_9MYCO</name>
<organism evidence="2 3">
    <name type="scientific">Mycolicibacterium moriokaense</name>
    <dbReference type="NCBI Taxonomy" id="39691"/>
    <lineage>
        <taxon>Bacteria</taxon>
        <taxon>Bacillati</taxon>
        <taxon>Actinomycetota</taxon>
        <taxon>Actinomycetes</taxon>
        <taxon>Mycobacteriales</taxon>
        <taxon>Mycobacteriaceae</taxon>
        <taxon>Mycolicibacterium</taxon>
    </lineage>
</organism>
<feature type="transmembrane region" description="Helical" evidence="1">
    <location>
        <begin position="30"/>
        <end position="51"/>
    </location>
</feature>
<protein>
    <submittedName>
        <fullName evidence="2">Uncharacterized protein</fullName>
    </submittedName>
</protein>
<keyword evidence="1" id="KW-0812">Transmembrane</keyword>
<gene>
    <name evidence="2" type="ORF">C8E89_11420</name>
</gene>
<reference evidence="3" key="1">
    <citation type="submission" date="2018-05" db="EMBL/GenBank/DDBJ databases">
        <authorList>
            <person name="Deangelis K."/>
            <person name="Huntemann M."/>
            <person name="Clum A."/>
            <person name="Pillay M."/>
            <person name="Palaniappan K."/>
            <person name="Varghese N."/>
            <person name="Mikhailova N."/>
            <person name="Stamatis D."/>
            <person name="Reddy T."/>
            <person name="Daum C."/>
            <person name="Shapiro N."/>
            <person name="Ivanova N."/>
            <person name="Kyrpides N."/>
            <person name="Woyke T."/>
        </authorList>
    </citation>
    <scope>NUCLEOTIDE SEQUENCE [LARGE SCALE GENOMIC DNA]</scope>
    <source>
        <strain evidence="3">GAS496</strain>
    </source>
</reference>
<dbReference type="Proteomes" id="UP000247781">
    <property type="component" value="Unassembled WGS sequence"/>
</dbReference>
<dbReference type="EMBL" id="QJJU01000014">
    <property type="protein sequence ID" value="PXX06247.1"/>
    <property type="molecule type" value="Genomic_DNA"/>
</dbReference>
<comment type="caution">
    <text evidence="2">The sequence shown here is derived from an EMBL/GenBank/DDBJ whole genome shotgun (WGS) entry which is preliminary data.</text>
</comment>